<dbReference type="EMBL" id="BMHP01000002">
    <property type="protein sequence ID" value="GGD69412.1"/>
    <property type="molecule type" value="Genomic_DNA"/>
</dbReference>
<keyword evidence="3" id="KW-1185">Reference proteome</keyword>
<gene>
    <name evidence="2" type="ORF">GCM10010911_29140</name>
</gene>
<sequence>MKWSSFLLGSFAGVALSVYAAKKRPGMFAWASSAAGEVWGGMKGKAVDAVINRNIGSDRGHKASKHAKPTQEKTGENWVQIEELLNQEPRAKQQVEEIMEEAAKH</sequence>
<protein>
    <recommendedName>
        <fullName evidence="4">YtxH domain-containing protein</fullName>
    </recommendedName>
</protein>
<comment type="caution">
    <text evidence="2">The sequence shown here is derived from an EMBL/GenBank/DDBJ whole genome shotgun (WGS) entry which is preliminary data.</text>
</comment>
<keyword evidence="1" id="KW-0732">Signal</keyword>
<accession>A0A916Z042</accession>
<name>A0A916Z042_9BACL</name>
<evidence type="ECO:0008006" key="4">
    <source>
        <dbReference type="Google" id="ProtNLM"/>
    </source>
</evidence>
<dbReference type="RefSeq" id="WP_188992672.1">
    <property type="nucleotide sequence ID" value="NZ_BMHP01000002.1"/>
</dbReference>
<evidence type="ECO:0000313" key="2">
    <source>
        <dbReference type="EMBL" id="GGD69412.1"/>
    </source>
</evidence>
<evidence type="ECO:0000256" key="1">
    <source>
        <dbReference type="SAM" id="SignalP"/>
    </source>
</evidence>
<organism evidence="2 3">
    <name type="scientific">Paenibacillus nasutitermitis</name>
    <dbReference type="NCBI Taxonomy" id="1652958"/>
    <lineage>
        <taxon>Bacteria</taxon>
        <taxon>Bacillati</taxon>
        <taxon>Bacillota</taxon>
        <taxon>Bacilli</taxon>
        <taxon>Bacillales</taxon>
        <taxon>Paenibacillaceae</taxon>
        <taxon>Paenibacillus</taxon>
    </lineage>
</organism>
<reference evidence="2" key="2">
    <citation type="submission" date="2020-09" db="EMBL/GenBank/DDBJ databases">
        <authorList>
            <person name="Sun Q."/>
            <person name="Zhou Y."/>
        </authorList>
    </citation>
    <scope>NUCLEOTIDE SEQUENCE</scope>
    <source>
        <strain evidence="2">CGMCC 1.15178</strain>
    </source>
</reference>
<feature type="chain" id="PRO_5039611705" description="YtxH domain-containing protein" evidence="1">
    <location>
        <begin position="21"/>
        <end position="105"/>
    </location>
</feature>
<reference evidence="2" key="1">
    <citation type="journal article" date="2014" name="Int. J. Syst. Evol. Microbiol.">
        <title>Complete genome sequence of Corynebacterium casei LMG S-19264T (=DSM 44701T), isolated from a smear-ripened cheese.</title>
        <authorList>
            <consortium name="US DOE Joint Genome Institute (JGI-PGF)"/>
            <person name="Walter F."/>
            <person name="Albersmeier A."/>
            <person name="Kalinowski J."/>
            <person name="Ruckert C."/>
        </authorList>
    </citation>
    <scope>NUCLEOTIDE SEQUENCE</scope>
    <source>
        <strain evidence="2">CGMCC 1.15178</strain>
    </source>
</reference>
<evidence type="ECO:0000313" key="3">
    <source>
        <dbReference type="Proteomes" id="UP000612456"/>
    </source>
</evidence>
<dbReference type="Proteomes" id="UP000612456">
    <property type="component" value="Unassembled WGS sequence"/>
</dbReference>
<dbReference type="AlphaFoldDB" id="A0A916Z042"/>
<feature type="signal peptide" evidence="1">
    <location>
        <begin position="1"/>
        <end position="20"/>
    </location>
</feature>
<proteinExistence type="predicted"/>